<dbReference type="InterPro" id="IPR027417">
    <property type="entry name" value="P-loop_NTPase"/>
</dbReference>
<evidence type="ECO:0000313" key="2">
    <source>
        <dbReference type="EMBL" id="PQO38860.1"/>
    </source>
</evidence>
<protein>
    <recommendedName>
        <fullName evidence="1">AAA+ ATPase domain-containing protein</fullName>
    </recommendedName>
</protein>
<dbReference type="OrthoDB" id="9781481at2"/>
<name>A0A2S8G3I9_9BACT</name>
<sequence length="1091" mass="122764">MSHSNELLKALLDRLAKQHTCTTVEAAELLTQHDWKEVEEREAFYPQLNEVLIRSPLNTNDIQSCIQKHGSTILGGHAVFRSRVKSFLEWDGAESALSTLIQSGDAIPTVESIDHFVQLVTDHGFHSPEGNPSGGGAAYFTSVLLTAVFPDHFLGCRLTRWDWMARQFDLPPDSDMESYGKRIDIASAGARELVASSAFEEYFPSEHPLWTLGGLTFLLHREKELRQLVEEIALTADHDASLKTVYRRFKADRQAQFAVRLRHHRAAQLRKLLADPQAIDLDAFNREVWVVWHSAFLNGNDVSSQLTHDASISSEQLKTLEQGLESGTLEVHGNCMWGSGTRIYGPMLTGGDEVRLKNIQRALTILNDDQLSPMAKAKDIEKIPGFGQNIATGLVMTFHPDSFGIWNGPSSDAILKLGYQAADLDNFEQVISDIREVLGAEDFIELDYFFFLINQGFYEFEAKQPGWWICQGTMYDSENAKGYVFAPMETANGRSVQHHDNLALMRPGQKILHYSGKAIRAVGTVRASAIEQTRPDTMPGEESGRLGYYVSVHYRELKNPIKLDDIPEEWRTKGEQPFTRKGKVKQGYAFPLSQSFLKNLEQRFPELADPQELPPSSDRRIVKIAPGGGAKFWEECLSEGFICIGWGDVGNLLDFSSKEQFQDRFEEVYSDFYNNHGPTISRKGNELWKLTELKPGDLVVANQGVSHVLAIGEVVEPTYEFLPSPSRDDHSHVIHVKWDTSVAKDIPKQGFWGTTTIADVPADLYEFIISEETIPTASTADYVEPSFADIKTRIQSKGLRISDRTLRRYHLSLKTRGFVILCGLSGSGKTWLAELYAEAIDAERELVPVAPNWTTNEDLIGYLNPMDGQYHDTGFSRFLRRASEHYEEAVAAGKIARPFHLILDEMNLARVEYYFAKFLSAMEQRSRTNDGKIELGGSTHVLLPPNLHFVGTVNVDETTHGFADKVYDRAQLIEITVDRDLLAEHLGKTPYTESLLSVWDAIGEVTPFAFRVLDEIKTYVDEATKLDVPWQEAVDEQLLQKVLTKIKGAEQRVENALQAFIEIATDKFPLSQAKANAMLEVLRHHGITSYF</sequence>
<feature type="domain" description="AAA+ ATPase" evidence="1">
    <location>
        <begin position="815"/>
        <end position="987"/>
    </location>
</feature>
<dbReference type="GO" id="GO:0016887">
    <property type="term" value="F:ATP hydrolysis activity"/>
    <property type="evidence" value="ECO:0007669"/>
    <property type="project" value="InterPro"/>
</dbReference>
<evidence type="ECO:0000259" key="1">
    <source>
        <dbReference type="SMART" id="SM00382"/>
    </source>
</evidence>
<dbReference type="InterPro" id="IPR011704">
    <property type="entry name" value="ATPase_dyneun-rel_AAA"/>
</dbReference>
<dbReference type="Gene3D" id="3.40.50.300">
    <property type="entry name" value="P-loop containing nucleotide triphosphate hydrolases"/>
    <property type="match status" value="1"/>
</dbReference>
<dbReference type="Pfam" id="PF07728">
    <property type="entry name" value="AAA_5"/>
    <property type="match status" value="1"/>
</dbReference>
<dbReference type="GO" id="GO:0005524">
    <property type="term" value="F:ATP binding"/>
    <property type="evidence" value="ECO:0007669"/>
    <property type="project" value="InterPro"/>
</dbReference>
<dbReference type="SMART" id="SM00382">
    <property type="entry name" value="AAA"/>
    <property type="match status" value="1"/>
</dbReference>
<dbReference type="EMBL" id="PUIA01000016">
    <property type="protein sequence ID" value="PQO38860.1"/>
    <property type="molecule type" value="Genomic_DNA"/>
</dbReference>
<organism evidence="2 3">
    <name type="scientific">Blastopirellula marina</name>
    <dbReference type="NCBI Taxonomy" id="124"/>
    <lineage>
        <taxon>Bacteria</taxon>
        <taxon>Pseudomonadati</taxon>
        <taxon>Planctomycetota</taxon>
        <taxon>Planctomycetia</taxon>
        <taxon>Pirellulales</taxon>
        <taxon>Pirellulaceae</taxon>
        <taxon>Blastopirellula</taxon>
    </lineage>
</organism>
<proteinExistence type="predicted"/>
<dbReference type="Proteomes" id="UP000240009">
    <property type="component" value="Unassembled WGS sequence"/>
</dbReference>
<accession>A0A2S8G3I9</accession>
<comment type="caution">
    <text evidence="2">The sequence shown here is derived from an EMBL/GenBank/DDBJ whole genome shotgun (WGS) entry which is preliminary data.</text>
</comment>
<dbReference type="SUPFAM" id="SSF52540">
    <property type="entry name" value="P-loop containing nucleoside triphosphate hydrolases"/>
    <property type="match status" value="1"/>
</dbReference>
<dbReference type="InterPro" id="IPR003593">
    <property type="entry name" value="AAA+_ATPase"/>
</dbReference>
<gene>
    <name evidence="2" type="ORF">C5Y96_03030</name>
</gene>
<dbReference type="AlphaFoldDB" id="A0A2S8G3I9"/>
<reference evidence="2 3" key="1">
    <citation type="submission" date="2018-02" db="EMBL/GenBank/DDBJ databases">
        <title>Comparative genomes isolates from brazilian mangrove.</title>
        <authorList>
            <person name="Araujo J.E."/>
            <person name="Taketani R.G."/>
            <person name="Silva M.C.P."/>
            <person name="Loureco M.V."/>
            <person name="Andreote F.D."/>
        </authorList>
    </citation>
    <scope>NUCLEOTIDE SEQUENCE [LARGE SCALE GENOMIC DNA]</scope>
    <source>
        <strain evidence="2 3">HEX-2 MGV</strain>
    </source>
</reference>
<evidence type="ECO:0000313" key="3">
    <source>
        <dbReference type="Proteomes" id="UP000240009"/>
    </source>
</evidence>
<dbReference type="RefSeq" id="WP_105350059.1">
    <property type="nucleotide sequence ID" value="NZ_PUIA01000016.1"/>
</dbReference>